<feature type="region of interest" description="Disordered" evidence="1">
    <location>
        <begin position="1"/>
        <end position="21"/>
    </location>
</feature>
<evidence type="ECO:0000256" key="1">
    <source>
        <dbReference type="SAM" id="MobiDB-lite"/>
    </source>
</evidence>
<gene>
    <name evidence="2" type="ORF">J5227_23055</name>
</gene>
<evidence type="ECO:0000313" key="3">
    <source>
        <dbReference type="Proteomes" id="UP000665181"/>
    </source>
</evidence>
<name>A0A8I1WKF7_BACIU</name>
<evidence type="ECO:0000313" key="2">
    <source>
        <dbReference type="EMBL" id="MBO3797109.1"/>
    </source>
</evidence>
<proteinExistence type="predicted"/>
<accession>A0A8I1WKF7</accession>
<protein>
    <submittedName>
        <fullName evidence="2">Phage portal protein</fullName>
    </submittedName>
</protein>
<reference evidence="2" key="1">
    <citation type="submission" date="2021-03" db="EMBL/GenBank/DDBJ databases">
        <title>Isolation of Bacillus subtilis from fermented food sample.</title>
        <authorList>
            <person name="Lakshmanan V."/>
            <person name="Athira K."/>
            <person name="Rajagopal K."/>
        </authorList>
    </citation>
    <scope>NUCLEOTIDE SEQUENCE</scope>
    <source>
        <strain evidence="2">S1</strain>
    </source>
</reference>
<dbReference type="AlphaFoldDB" id="A0A8I1WKF7"/>
<organism evidence="2 3">
    <name type="scientific">Bacillus subtilis</name>
    <dbReference type="NCBI Taxonomy" id="1423"/>
    <lineage>
        <taxon>Bacteria</taxon>
        <taxon>Bacillati</taxon>
        <taxon>Bacillota</taxon>
        <taxon>Bacilli</taxon>
        <taxon>Bacillales</taxon>
        <taxon>Bacillaceae</taxon>
        <taxon>Bacillus</taxon>
    </lineage>
</organism>
<dbReference type="EMBL" id="JAGFPW010000045">
    <property type="protein sequence ID" value="MBO3797109.1"/>
    <property type="molecule type" value="Genomic_DNA"/>
</dbReference>
<comment type="caution">
    <text evidence="2">The sequence shown here is derived from an EMBL/GenBank/DDBJ whole genome shotgun (WGS) entry which is preliminary data.</text>
</comment>
<dbReference type="Proteomes" id="UP000665181">
    <property type="component" value="Unassembled WGS sequence"/>
</dbReference>
<dbReference type="RefSeq" id="WP_095843438.1">
    <property type="nucleotide sequence ID" value="NZ_CP023257.1"/>
</dbReference>
<sequence>MTQYSFQFPTDAAGKPGAAKPYREGNRDFVVPMATISGNADLLTNAVLKATEVYTQYGQDRLGQVLISKVKGHAYSDREGTLFIEESNDMNTWTTVSSLVVKSGTLGETEWIHLTQRYFRFRYANGNLQQSEFLLYQSLGAGEEDINIKQAVPITTAAPLTMQIDKSGLTDDGRLKVQTEGLNLGSLDTQAKTIDVIFHDKTETIGEGTPFTVGSFKTLLIEVYGTAETSELKFWGKSLSGTKRALRGQKVDDGTFATSTKGKSEAWSFDITGFKEIMMELTALTNGNFSVRGTAVS</sequence>